<dbReference type="InterPro" id="IPR003583">
    <property type="entry name" value="Hlx-hairpin-Hlx_DNA-bd_motif"/>
</dbReference>
<keyword evidence="8 12" id="KW-0520">NAD</keyword>
<dbReference type="InterPro" id="IPR001357">
    <property type="entry name" value="BRCT_dom"/>
</dbReference>
<evidence type="ECO:0000256" key="4">
    <source>
        <dbReference type="ARBA" id="ARBA00022723"/>
    </source>
</evidence>
<sequence length="669" mass="76422">MDDLKKRMEELVKKLNRYAYEYYTLDKPSVDDKVYDRLFDELVSLEKKSSLVLEDSPTRRVGYKVLDEFQKHIHLHPLLSLDKARTKDEIKDWIRRNNRLVDSYNSDHKEKLPEAEYIVEYKFDGLTINLTYENGLLVKGATRGDGYTGEDVTEQIRTINSIPLSISYKGRIEVQGEGVMPLSKLTKYNEKNEIKLKNARNAAAGAIRNLDPGKTKERNLDTYFYNVGYIEEEIFHSQEEMLNFLRENKFKVFESSKKVHSEDEIEKCLNYIDENRTKIDVLTDGAVIKINDLKTREVLGFTNRFPRWAIAYKFEAEEFETTVEDCLWNVGRTGKLTPIAILSPVEIGGATVRRATLNNIDDIRRKNVMINSTVLIRRSNEVIPEIIRAIDEDEDGLREINLPKFCPSCNSDLVEDGVNTYCSNPLECPSQLIYSLSHFASREGLNIEGLSEKTAEALYKSLEIKDISDIYKLKMEDLLRLDGFKKKKATNLLNAIENSKNPSLKNFLFGLGIRFVGAKTSRDLENHFKSLNAIKNASLEDLLAVSDIGEVTAESIYTFFREDRILKVLEKFENLGLKIKSLDSSPKKESGKFSGKSFVISGSFEGYTRKELEGKLESYGLVSRSSVSKNTDYLLVGDSPGSKLDKAIELGVNIIDKEMLNTFLEEVKE</sequence>
<dbReference type="Pfam" id="PF12826">
    <property type="entry name" value="HHH_2"/>
    <property type="match status" value="1"/>
</dbReference>
<name>A0AAW9MWT8_9FIRM</name>
<dbReference type="Gene3D" id="1.10.287.610">
    <property type="entry name" value="Helix hairpin bin"/>
    <property type="match status" value="1"/>
</dbReference>
<evidence type="ECO:0000256" key="10">
    <source>
        <dbReference type="ARBA" id="ARBA00023211"/>
    </source>
</evidence>
<keyword evidence="3 12" id="KW-0235">DNA replication</keyword>
<reference evidence="14 15" key="1">
    <citation type="submission" date="2024-01" db="EMBL/GenBank/DDBJ databases">
        <title>Complete genome sequence of Citroniella saccharovorans strain M6.X9, isolated from human fecal sample.</title>
        <authorList>
            <person name="Cheng G."/>
            <person name="Westerholm M."/>
            <person name="Schnurer A."/>
        </authorList>
    </citation>
    <scope>NUCLEOTIDE SEQUENCE [LARGE SCALE GENOMIC DNA]</scope>
    <source>
        <strain evidence="14 15">DSM 29873</strain>
    </source>
</reference>
<comment type="function">
    <text evidence="1 12">DNA ligase that catalyzes the formation of phosphodiester linkages between 5'-phosphoryl and 3'-hydroxyl groups in double-stranded DNA using NAD as a coenzyme and as the energy source for the reaction. It is essential for DNA replication and repair of damaged DNA.</text>
</comment>
<feature type="binding site" evidence="12">
    <location>
        <position position="120"/>
    </location>
    <ligand>
        <name>NAD(+)</name>
        <dbReference type="ChEBI" id="CHEBI:57540"/>
    </ligand>
</feature>
<dbReference type="SMART" id="SM00292">
    <property type="entry name" value="BRCT"/>
    <property type="match status" value="1"/>
</dbReference>
<dbReference type="AlphaFoldDB" id="A0AAW9MWT8"/>
<feature type="binding site" evidence="12">
    <location>
        <position position="313"/>
    </location>
    <ligand>
        <name>NAD(+)</name>
        <dbReference type="ChEBI" id="CHEBI:57540"/>
    </ligand>
</feature>
<evidence type="ECO:0000256" key="3">
    <source>
        <dbReference type="ARBA" id="ARBA00022705"/>
    </source>
</evidence>
<dbReference type="FunFam" id="1.10.150.20:FF:000006">
    <property type="entry name" value="DNA ligase"/>
    <property type="match status" value="1"/>
</dbReference>
<evidence type="ECO:0000313" key="14">
    <source>
        <dbReference type="EMBL" id="MEB3428977.1"/>
    </source>
</evidence>
<evidence type="ECO:0000256" key="7">
    <source>
        <dbReference type="ARBA" id="ARBA00022842"/>
    </source>
</evidence>
<dbReference type="PANTHER" id="PTHR23389">
    <property type="entry name" value="CHROMOSOME TRANSMISSION FIDELITY FACTOR 18"/>
    <property type="match status" value="1"/>
</dbReference>
<evidence type="ECO:0000256" key="5">
    <source>
        <dbReference type="ARBA" id="ARBA00022763"/>
    </source>
</evidence>
<dbReference type="InterPro" id="IPR010994">
    <property type="entry name" value="RuvA_2-like"/>
</dbReference>
<evidence type="ECO:0000256" key="11">
    <source>
        <dbReference type="ARBA" id="ARBA00034005"/>
    </source>
</evidence>
<dbReference type="GO" id="GO:0003677">
    <property type="term" value="F:DNA binding"/>
    <property type="evidence" value="ECO:0007669"/>
    <property type="project" value="InterPro"/>
</dbReference>
<dbReference type="RefSeq" id="WP_324619070.1">
    <property type="nucleotide sequence ID" value="NZ_JAYKOT010000003.1"/>
</dbReference>
<dbReference type="NCBIfam" id="NF005932">
    <property type="entry name" value="PRK07956.1"/>
    <property type="match status" value="1"/>
</dbReference>
<dbReference type="PROSITE" id="PS50172">
    <property type="entry name" value="BRCT"/>
    <property type="match status" value="1"/>
</dbReference>
<feature type="active site" description="N6-AMP-lysine intermediate" evidence="12">
    <location>
        <position position="122"/>
    </location>
</feature>
<keyword evidence="5 12" id="KW-0227">DNA damage</keyword>
<dbReference type="EC" id="6.5.1.2" evidence="12"/>
<keyword evidence="10 12" id="KW-0464">Manganese</keyword>
<feature type="binding site" evidence="12">
    <location>
        <begin position="80"/>
        <end position="81"/>
    </location>
    <ligand>
        <name>NAD(+)</name>
        <dbReference type="ChEBI" id="CHEBI:57540"/>
    </ligand>
</feature>
<comment type="catalytic activity">
    <reaction evidence="11 12">
        <text>NAD(+) + (deoxyribonucleotide)n-3'-hydroxyl + 5'-phospho-(deoxyribonucleotide)m = (deoxyribonucleotide)n+m + AMP + beta-nicotinamide D-nucleotide.</text>
        <dbReference type="EC" id="6.5.1.2"/>
    </reaction>
</comment>
<dbReference type="CDD" id="cd00114">
    <property type="entry name" value="LIGANc"/>
    <property type="match status" value="1"/>
</dbReference>
<feature type="binding site" evidence="12">
    <location>
        <position position="409"/>
    </location>
    <ligand>
        <name>Zn(2+)</name>
        <dbReference type="ChEBI" id="CHEBI:29105"/>
    </ligand>
</feature>
<dbReference type="GO" id="GO:0006281">
    <property type="term" value="P:DNA repair"/>
    <property type="evidence" value="ECO:0007669"/>
    <property type="project" value="UniProtKB-KW"/>
</dbReference>
<dbReference type="EMBL" id="JAYKOT010000003">
    <property type="protein sequence ID" value="MEB3428977.1"/>
    <property type="molecule type" value="Genomic_DNA"/>
</dbReference>
<dbReference type="Pfam" id="PF14520">
    <property type="entry name" value="HHH_5"/>
    <property type="match status" value="1"/>
</dbReference>
<keyword evidence="2 12" id="KW-0436">Ligase</keyword>
<dbReference type="Pfam" id="PF01653">
    <property type="entry name" value="DNA_ligase_aden"/>
    <property type="match status" value="1"/>
</dbReference>
<comment type="cofactor">
    <cofactor evidence="12">
        <name>Mg(2+)</name>
        <dbReference type="ChEBI" id="CHEBI:18420"/>
    </cofactor>
    <cofactor evidence="12">
        <name>Mn(2+)</name>
        <dbReference type="ChEBI" id="CHEBI:29035"/>
    </cofactor>
</comment>
<dbReference type="GO" id="GO:0006260">
    <property type="term" value="P:DNA replication"/>
    <property type="evidence" value="ECO:0007669"/>
    <property type="project" value="UniProtKB-KW"/>
</dbReference>
<evidence type="ECO:0000256" key="1">
    <source>
        <dbReference type="ARBA" id="ARBA00004067"/>
    </source>
</evidence>
<dbReference type="InterPro" id="IPR001679">
    <property type="entry name" value="DNA_ligase"/>
</dbReference>
<dbReference type="PANTHER" id="PTHR23389:SF9">
    <property type="entry name" value="DNA LIGASE"/>
    <property type="match status" value="1"/>
</dbReference>
<evidence type="ECO:0000313" key="15">
    <source>
        <dbReference type="Proteomes" id="UP001357733"/>
    </source>
</evidence>
<keyword evidence="6 12" id="KW-0862">Zinc</keyword>
<evidence type="ECO:0000256" key="2">
    <source>
        <dbReference type="ARBA" id="ARBA00022598"/>
    </source>
</evidence>
<dbReference type="InterPro" id="IPR041663">
    <property type="entry name" value="DisA/LigA_HHH"/>
</dbReference>
<protein>
    <recommendedName>
        <fullName evidence="12">DNA ligase</fullName>
        <ecNumber evidence="12">6.5.1.2</ecNumber>
    </recommendedName>
    <alternativeName>
        <fullName evidence="12">Polydeoxyribonucleotide synthase [NAD(+)]</fullName>
    </alternativeName>
</protein>
<evidence type="ECO:0000259" key="13">
    <source>
        <dbReference type="PROSITE" id="PS50172"/>
    </source>
</evidence>
<dbReference type="SUPFAM" id="SSF47781">
    <property type="entry name" value="RuvA domain 2-like"/>
    <property type="match status" value="1"/>
</dbReference>
<dbReference type="Gene3D" id="3.40.50.10190">
    <property type="entry name" value="BRCT domain"/>
    <property type="match status" value="1"/>
</dbReference>
<feature type="binding site" evidence="12">
    <location>
        <begin position="32"/>
        <end position="36"/>
    </location>
    <ligand>
        <name>NAD(+)</name>
        <dbReference type="ChEBI" id="CHEBI:57540"/>
    </ligand>
</feature>
<dbReference type="Gene3D" id="1.10.150.20">
    <property type="entry name" value="5' to 3' exonuclease, C-terminal subdomain"/>
    <property type="match status" value="2"/>
</dbReference>
<dbReference type="SUPFAM" id="SSF50249">
    <property type="entry name" value="Nucleic acid-binding proteins"/>
    <property type="match status" value="1"/>
</dbReference>
<feature type="binding site" evidence="12">
    <location>
        <position position="289"/>
    </location>
    <ligand>
        <name>NAD(+)</name>
        <dbReference type="ChEBI" id="CHEBI:57540"/>
    </ligand>
</feature>
<dbReference type="FunFam" id="1.10.150.20:FF:000007">
    <property type="entry name" value="DNA ligase"/>
    <property type="match status" value="1"/>
</dbReference>
<dbReference type="GO" id="GO:0005829">
    <property type="term" value="C:cytosol"/>
    <property type="evidence" value="ECO:0007669"/>
    <property type="project" value="TreeGrafter"/>
</dbReference>
<dbReference type="Pfam" id="PF00533">
    <property type="entry name" value="BRCT"/>
    <property type="match status" value="1"/>
</dbReference>
<feature type="binding site" evidence="12">
    <location>
        <position position="428"/>
    </location>
    <ligand>
        <name>Zn(2+)</name>
        <dbReference type="ChEBI" id="CHEBI:29105"/>
    </ligand>
</feature>
<dbReference type="Pfam" id="PF03120">
    <property type="entry name" value="OB_DNA_ligase"/>
    <property type="match status" value="1"/>
</dbReference>
<dbReference type="SUPFAM" id="SSF52113">
    <property type="entry name" value="BRCT domain"/>
    <property type="match status" value="1"/>
</dbReference>
<dbReference type="InterPro" id="IPR013840">
    <property type="entry name" value="DNAligase_N"/>
</dbReference>
<evidence type="ECO:0000256" key="9">
    <source>
        <dbReference type="ARBA" id="ARBA00023204"/>
    </source>
</evidence>
<feature type="binding site" evidence="12">
    <location>
        <position position="143"/>
    </location>
    <ligand>
        <name>NAD(+)</name>
        <dbReference type="ChEBI" id="CHEBI:57540"/>
    </ligand>
</feature>
<keyword evidence="4 12" id="KW-0479">Metal-binding</keyword>
<comment type="similarity">
    <text evidence="12">Belongs to the NAD-dependent DNA ligase family. LigA subfamily.</text>
</comment>
<feature type="binding site" evidence="12">
    <location>
        <position position="422"/>
    </location>
    <ligand>
        <name>Zn(2+)</name>
        <dbReference type="ChEBI" id="CHEBI:29105"/>
    </ligand>
</feature>
<dbReference type="InterPro" id="IPR036420">
    <property type="entry name" value="BRCT_dom_sf"/>
</dbReference>
<keyword evidence="9 12" id="KW-0234">DNA repair</keyword>
<dbReference type="InterPro" id="IPR013839">
    <property type="entry name" value="DNAligase_adenylation"/>
</dbReference>
<dbReference type="GO" id="GO:0003911">
    <property type="term" value="F:DNA ligase (NAD+) activity"/>
    <property type="evidence" value="ECO:0007669"/>
    <property type="project" value="UniProtKB-UniRule"/>
</dbReference>
<evidence type="ECO:0000256" key="12">
    <source>
        <dbReference type="HAMAP-Rule" id="MF_01588"/>
    </source>
</evidence>
<dbReference type="SMART" id="SM00278">
    <property type="entry name" value="HhH1"/>
    <property type="match status" value="3"/>
</dbReference>
<dbReference type="InterPro" id="IPR012340">
    <property type="entry name" value="NA-bd_OB-fold"/>
</dbReference>
<accession>A0AAW9MWT8</accession>
<gene>
    <name evidence="12 14" type="primary">ligA</name>
    <name evidence="14" type="ORF">VLK81_02870</name>
</gene>
<organism evidence="14 15">
    <name type="scientific">Citroniella saccharovorans</name>
    <dbReference type="NCBI Taxonomy" id="2053367"/>
    <lineage>
        <taxon>Bacteria</taxon>
        <taxon>Bacillati</taxon>
        <taxon>Bacillota</taxon>
        <taxon>Tissierellia</taxon>
        <taxon>Tissierellales</taxon>
        <taxon>Peptoniphilaceae</taxon>
        <taxon>Citroniella</taxon>
    </lineage>
</organism>
<proteinExistence type="inferred from homology"/>
<dbReference type="SUPFAM" id="SSF56091">
    <property type="entry name" value="DNA ligase/mRNA capping enzyme, catalytic domain"/>
    <property type="match status" value="1"/>
</dbReference>
<feature type="domain" description="BRCT" evidence="13">
    <location>
        <begin position="588"/>
        <end position="669"/>
    </location>
</feature>
<dbReference type="SMART" id="SM00532">
    <property type="entry name" value="LIGANc"/>
    <property type="match status" value="1"/>
</dbReference>
<dbReference type="Gene3D" id="3.30.470.30">
    <property type="entry name" value="DNA ligase/mRNA capping enzyme"/>
    <property type="match status" value="1"/>
</dbReference>
<dbReference type="PIRSF" id="PIRSF001604">
    <property type="entry name" value="LigA"/>
    <property type="match status" value="1"/>
</dbReference>
<dbReference type="CDD" id="cd17748">
    <property type="entry name" value="BRCT_DNA_ligase_like"/>
    <property type="match status" value="1"/>
</dbReference>
<keyword evidence="15" id="KW-1185">Reference proteome</keyword>
<evidence type="ECO:0000256" key="6">
    <source>
        <dbReference type="ARBA" id="ARBA00022833"/>
    </source>
</evidence>
<dbReference type="GO" id="GO:0046872">
    <property type="term" value="F:metal ion binding"/>
    <property type="evidence" value="ECO:0007669"/>
    <property type="project" value="UniProtKB-KW"/>
</dbReference>
<dbReference type="NCBIfam" id="TIGR00575">
    <property type="entry name" value="dnlj"/>
    <property type="match status" value="1"/>
</dbReference>
<dbReference type="Gene3D" id="2.40.50.140">
    <property type="entry name" value="Nucleic acid-binding proteins"/>
    <property type="match status" value="1"/>
</dbReference>
<dbReference type="InterPro" id="IPR004150">
    <property type="entry name" value="NAD_DNA_ligase_OB"/>
</dbReference>
<comment type="caution">
    <text evidence="14">The sequence shown here is derived from an EMBL/GenBank/DDBJ whole genome shotgun (WGS) entry which is preliminary data.</text>
</comment>
<evidence type="ECO:0000256" key="8">
    <source>
        <dbReference type="ARBA" id="ARBA00023027"/>
    </source>
</evidence>
<keyword evidence="7 12" id="KW-0460">Magnesium</keyword>
<dbReference type="Proteomes" id="UP001357733">
    <property type="component" value="Unassembled WGS sequence"/>
</dbReference>
<feature type="binding site" evidence="12">
    <location>
        <position position="177"/>
    </location>
    <ligand>
        <name>NAD(+)</name>
        <dbReference type="ChEBI" id="CHEBI:57540"/>
    </ligand>
</feature>
<dbReference type="HAMAP" id="MF_01588">
    <property type="entry name" value="DNA_ligase_A"/>
    <property type="match status" value="1"/>
</dbReference>
<feature type="binding site" evidence="12">
    <location>
        <position position="406"/>
    </location>
    <ligand>
        <name>Zn(2+)</name>
        <dbReference type="ChEBI" id="CHEBI:29105"/>
    </ligand>
</feature>